<evidence type="ECO:0000256" key="4">
    <source>
        <dbReference type="SAM" id="MobiDB-lite"/>
    </source>
</evidence>
<dbReference type="GO" id="GO:0031177">
    <property type="term" value="F:phosphopantetheine binding"/>
    <property type="evidence" value="ECO:0007669"/>
    <property type="project" value="InterPro"/>
</dbReference>
<dbReference type="PANTHER" id="PTHR45527:SF1">
    <property type="entry name" value="FATTY ACID SYNTHASE"/>
    <property type="match status" value="1"/>
</dbReference>
<dbReference type="GO" id="GO:0043041">
    <property type="term" value="P:amino acid activation for nonribosomal peptide biosynthetic process"/>
    <property type="evidence" value="ECO:0007669"/>
    <property type="project" value="TreeGrafter"/>
</dbReference>
<dbReference type="SUPFAM" id="SSF47336">
    <property type="entry name" value="ACP-like"/>
    <property type="match status" value="1"/>
</dbReference>
<dbReference type="InterPro" id="IPR020806">
    <property type="entry name" value="PKS_PP-bd"/>
</dbReference>
<keyword evidence="6" id="KW-0614">Plasmid</keyword>
<evidence type="ECO:0000313" key="7">
    <source>
        <dbReference type="Proteomes" id="UP000064912"/>
    </source>
</evidence>
<reference evidence="6 7" key="1">
    <citation type="submission" date="2015-02" db="EMBL/GenBank/DDBJ databases">
        <title>Genome sequene of Rhodovulum sulfidophilum DSM 2351.</title>
        <authorList>
            <person name="Nagao N."/>
        </authorList>
    </citation>
    <scope>NUCLEOTIDE SEQUENCE [LARGE SCALE GENOMIC DNA]</scope>
    <source>
        <strain evidence="6 7">DSM 2351</strain>
        <plasmid evidence="7">Plasmid Plasmid2 DNA</plasmid>
    </source>
</reference>
<dbReference type="PATRIC" id="fig|35806.4.peg.4625"/>
<comment type="cofactor">
    <cofactor evidence="1">
        <name>pantetheine 4'-phosphate</name>
        <dbReference type="ChEBI" id="CHEBI:47942"/>
    </cofactor>
</comment>
<dbReference type="InterPro" id="IPR023213">
    <property type="entry name" value="CAT-like_dom_sf"/>
</dbReference>
<dbReference type="Gene3D" id="1.10.1200.10">
    <property type="entry name" value="ACP-like"/>
    <property type="match status" value="1"/>
</dbReference>
<dbReference type="Proteomes" id="UP000064912">
    <property type="component" value="Plasmid Plasmid2"/>
</dbReference>
<dbReference type="InterPro" id="IPR001242">
    <property type="entry name" value="Condensation_dom"/>
</dbReference>
<accession>A0A0D6BA18</accession>
<proteinExistence type="predicted"/>
<dbReference type="GO" id="GO:0003824">
    <property type="term" value="F:catalytic activity"/>
    <property type="evidence" value="ECO:0007669"/>
    <property type="project" value="InterPro"/>
</dbReference>
<dbReference type="SUPFAM" id="SSF52777">
    <property type="entry name" value="CoA-dependent acyltransferases"/>
    <property type="match status" value="3"/>
</dbReference>
<geneLocation type="plasmid" evidence="7">
    <name>Plasmid2 DNA</name>
</geneLocation>
<organism evidence="6 7">
    <name type="scientific">Rhodovulum sulfidophilum</name>
    <name type="common">Rhodobacter sulfidophilus</name>
    <dbReference type="NCBI Taxonomy" id="35806"/>
    <lineage>
        <taxon>Bacteria</taxon>
        <taxon>Pseudomonadati</taxon>
        <taxon>Pseudomonadota</taxon>
        <taxon>Alphaproteobacteria</taxon>
        <taxon>Rhodobacterales</taxon>
        <taxon>Paracoccaceae</taxon>
        <taxon>Rhodovulum</taxon>
    </lineage>
</organism>
<dbReference type="Pfam" id="PF00550">
    <property type="entry name" value="PP-binding"/>
    <property type="match status" value="1"/>
</dbReference>
<evidence type="ECO:0000256" key="2">
    <source>
        <dbReference type="ARBA" id="ARBA00022450"/>
    </source>
</evidence>
<dbReference type="Gene3D" id="3.30.559.30">
    <property type="entry name" value="Nonribosomal peptide synthetase, condensation domain"/>
    <property type="match status" value="1"/>
</dbReference>
<dbReference type="InterPro" id="IPR009081">
    <property type="entry name" value="PP-bd_ACP"/>
</dbReference>
<dbReference type="PROSITE" id="PS50075">
    <property type="entry name" value="CARRIER"/>
    <property type="match status" value="1"/>
</dbReference>
<dbReference type="SMART" id="SM00823">
    <property type="entry name" value="PKS_PP"/>
    <property type="match status" value="1"/>
</dbReference>
<feature type="region of interest" description="Disordered" evidence="4">
    <location>
        <begin position="1"/>
        <end position="20"/>
    </location>
</feature>
<dbReference type="GO" id="GO:0044550">
    <property type="term" value="P:secondary metabolite biosynthetic process"/>
    <property type="evidence" value="ECO:0007669"/>
    <property type="project" value="TreeGrafter"/>
</dbReference>
<dbReference type="AlphaFoldDB" id="A0A0D6BA18"/>
<evidence type="ECO:0000256" key="3">
    <source>
        <dbReference type="ARBA" id="ARBA00022553"/>
    </source>
</evidence>
<sequence>MTTHGPEQALPSRPSRPGEGRAWLAHQQSEDGLAARIAQVSLPDHLEPGAVAVALAEALAGRAELTRLYRFDEDCGLLVGPGRGRPDLRLRWAASADGIGPVIDSCAAAPWDLSHQPPLRVVLVLAPGAARLALIRHPVADDLPDSATLLAELIPGAPPALAGETGTGDDITRLILAEFRSALEAPQMTADCDFFDMGGHSLTATRIIGRLAATHGIELRLNDLFLHPTAAALAPLARRTGTGLAPAPDRSAAPADRAPLSLAQASLWKIYEALGFGPIFNIPFVLRFLDPVDETVFATAFRDVMERHSALRSRFADSPDGVLQEAVPMAELDRMGWFMPSGDVEDPAPVLAAEAAHDFDLARELPVRLRFIRTGEGQLLSFLFHHIVLDEWSVNLMMDELARAYAARAAGRPPLWAAPAAPFHAFARRQAARGPDPRALDHWLDALRDAPPPCPIRRPDAPPLPQNSDAANDAGGAWCEIALEPHVSDGLYALSKACSASLFNTVYAAISVALQRLGGLDALTVGTSASGRTEADYFDTIGYFTTVTAHCLRAPGHLTPRALIGTVRDMINGSLPHCEIPIDLVEERLSDGTAAPGAHMFEVFIQIHARNALNGALEGPDGPVRFRQVDPDKTDSVLGLQFEVVEDVIGGKRGLRMMMSYRHAHYSADDVAELVAAVTRTCTAFARDGAADRPLDALLS</sequence>
<dbReference type="Pfam" id="PF00668">
    <property type="entry name" value="Condensation"/>
    <property type="match status" value="1"/>
</dbReference>
<dbReference type="KEGG" id="rsu:NHU_04511"/>
<protein>
    <submittedName>
        <fullName evidence="6">Condensation domain-containing protein</fullName>
    </submittedName>
</protein>
<feature type="domain" description="Carrier" evidence="5">
    <location>
        <begin position="166"/>
        <end position="241"/>
    </location>
</feature>
<evidence type="ECO:0000259" key="5">
    <source>
        <dbReference type="PROSITE" id="PS50075"/>
    </source>
</evidence>
<dbReference type="InterPro" id="IPR036736">
    <property type="entry name" value="ACP-like_sf"/>
</dbReference>
<dbReference type="GO" id="GO:0005737">
    <property type="term" value="C:cytoplasm"/>
    <property type="evidence" value="ECO:0007669"/>
    <property type="project" value="TreeGrafter"/>
</dbReference>
<dbReference type="PROSITE" id="PS00012">
    <property type="entry name" value="PHOSPHOPANTETHEINE"/>
    <property type="match status" value="1"/>
</dbReference>
<name>A0A0D6BA18_RHOSU</name>
<dbReference type="EMBL" id="AP014802">
    <property type="protein sequence ID" value="BAQ71624.1"/>
    <property type="molecule type" value="Genomic_DNA"/>
</dbReference>
<gene>
    <name evidence="6" type="ORF">NHU_04511</name>
</gene>
<dbReference type="Gene3D" id="3.30.559.10">
    <property type="entry name" value="Chloramphenicol acetyltransferase-like domain"/>
    <property type="match status" value="1"/>
</dbReference>
<keyword evidence="3" id="KW-0597">Phosphoprotein</keyword>
<dbReference type="InterPro" id="IPR006162">
    <property type="entry name" value="Ppantetheine_attach_site"/>
</dbReference>
<evidence type="ECO:0000313" key="6">
    <source>
        <dbReference type="EMBL" id="BAQ71624.1"/>
    </source>
</evidence>
<evidence type="ECO:0000256" key="1">
    <source>
        <dbReference type="ARBA" id="ARBA00001957"/>
    </source>
</evidence>
<keyword evidence="2" id="KW-0596">Phosphopantetheine</keyword>
<dbReference type="PANTHER" id="PTHR45527">
    <property type="entry name" value="NONRIBOSOMAL PEPTIDE SYNTHETASE"/>
    <property type="match status" value="1"/>
</dbReference>